<keyword evidence="13 17" id="KW-0472">Membrane</keyword>
<name>A0A4W6C7Z3_LATCA</name>
<evidence type="ECO:0000256" key="5">
    <source>
        <dbReference type="ARBA" id="ARBA00010810"/>
    </source>
</evidence>
<keyword evidence="7" id="KW-0328">Glycosyltransferase</keyword>
<feature type="transmembrane region" description="Helical" evidence="17">
    <location>
        <begin position="57"/>
        <end position="77"/>
    </location>
</feature>
<sequence length="305" mass="33937">MVEHHPVSDNKHKSSLNSGASYSGNGRSSIAVTERGSNGEGGGLSDGMSQPAGWQSLLSLNILFVAWVVGFSSRLFAVIRFESIIHEFDPWFNYRSTHLLTTSGFYEFLNWFDERAWYPLGRIVVGTVKSMRTGSVFWTIGCCLSYFYMVSAWGGYVFIINLISLHVFVLLLMQRFSRRVYIAYSAFYIIGLVLSMQIPFVGFQPIRTSEHMAAADLCRCVCATSGLRLPAVPEGPTDQTGVSDSVLPGSLTGCWSGFPLRHLSDIYRSLQYEAEWTASQRELIKPLIPVPMVSARGFSKHAQPS</sequence>
<dbReference type="InterPro" id="IPR048307">
    <property type="entry name" value="STT3_N"/>
</dbReference>
<organism evidence="19 20">
    <name type="scientific">Lates calcarifer</name>
    <name type="common">Barramundi</name>
    <name type="synonym">Holocentrus calcarifer</name>
    <dbReference type="NCBI Taxonomy" id="8187"/>
    <lineage>
        <taxon>Eukaryota</taxon>
        <taxon>Metazoa</taxon>
        <taxon>Chordata</taxon>
        <taxon>Craniata</taxon>
        <taxon>Vertebrata</taxon>
        <taxon>Euteleostomi</taxon>
        <taxon>Actinopterygii</taxon>
        <taxon>Neopterygii</taxon>
        <taxon>Teleostei</taxon>
        <taxon>Neoteleostei</taxon>
        <taxon>Acanthomorphata</taxon>
        <taxon>Carangaria</taxon>
        <taxon>Carangaria incertae sedis</taxon>
        <taxon>Centropomidae</taxon>
        <taxon>Lates</taxon>
    </lineage>
</organism>
<evidence type="ECO:0000256" key="7">
    <source>
        <dbReference type="ARBA" id="ARBA00022676"/>
    </source>
</evidence>
<evidence type="ECO:0000256" key="2">
    <source>
        <dbReference type="ARBA" id="ARBA00001946"/>
    </source>
</evidence>
<evidence type="ECO:0000256" key="8">
    <source>
        <dbReference type="ARBA" id="ARBA00022679"/>
    </source>
</evidence>
<comment type="cofactor">
    <cofactor evidence="2">
        <name>Mg(2+)</name>
        <dbReference type="ChEBI" id="CHEBI:18420"/>
    </cofactor>
</comment>
<dbReference type="UniPathway" id="UPA00378"/>
<evidence type="ECO:0000256" key="9">
    <source>
        <dbReference type="ARBA" id="ARBA00022692"/>
    </source>
</evidence>
<dbReference type="InParanoid" id="A0A4W6C7Z3"/>
<evidence type="ECO:0000259" key="18">
    <source>
        <dbReference type="Pfam" id="PF02516"/>
    </source>
</evidence>
<keyword evidence="20" id="KW-1185">Reference proteome</keyword>
<dbReference type="GO" id="GO:0004579">
    <property type="term" value="F:dolichyl-diphosphooligosaccharide-protein glycotransferase activity"/>
    <property type="evidence" value="ECO:0007669"/>
    <property type="project" value="UniProtKB-EC"/>
</dbReference>
<keyword evidence="8" id="KW-0808">Transferase</keyword>
<dbReference type="InterPro" id="IPR003674">
    <property type="entry name" value="Oligo_trans_STT3"/>
</dbReference>
<reference evidence="20" key="1">
    <citation type="submission" date="2015-09" db="EMBL/GenBank/DDBJ databases">
        <authorList>
            <person name="Sai Rama Sridatta P."/>
        </authorList>
    </citation>
    <scope>NUCLEOTIDE SEQUENCE [LARGE SCALE GENOMIC DNA]</scope>
</reference>
<evidence type="ECO:0000256" key="1">
    <source>
        <dbReference type="ARBA" id="ARBA00001936"/>
    </source>
</evidence>
<feature type="transmembrane region" description="Helical" evidence="17">
    <location>
        <begin position="155"/>
        <end position="173"/>
    </location>
</feature>
<keyword evidence="10" id="KW-0479">Metal-binding</keyword>
<dbReference type="GO" id="GO:0012505">
    <property type="term" value="C:endomembrane system"/>
    <property type="evidence" value="ECO:0007669"/>
    <property type="project" value="UniProtKB-SubCell"/>
</dbReference>
<dbReference type="GO" id="GO:0043687">
    <property type="term" value="P:post-translational protein modification"/>
    <property type="evidence" value="ECO:0007669"/>
    <property type="project" value="TreeGrafter"/>
</dbReference>
<feature type="region of interest" description="Disordered" evidence="16">
    <location>
        <begin position="1"/>
        <end position="45"/>
    </location>
</feature>
<evidence type="ECO:0000256" key="12">
    <source>
        <dbReference type="ARBA" id="ARBA00022989"/>
    </source>
</evidence>
<feature type="transmembrane region" description="Helical" evidence="17">
    <location>
        <begin position="131"/>
        <end position="149"/>
    </location>
</feature>
<reference evidence="19" key="3">
    <citation type="submission" date="2025-09" db="UniProtKB">
        <authorList>
            <consortium name="Ensembl"/>
        </authorList>
    </citation>
    <scope>IDENTIFICATION</scope>
</reference>
<dbReference type="STRING" id="8187.ENSLCAP00010007238"/>
<feature type="domain" description="Oligosaccharyl transferase STT3 N-terminal" evidence="18">
    <location>
        <begin position="127"/>
        <end position="216"/>
    </location>
</feature>
<feature type="transmembrane region" description="Helical" evidence="17">
    <location>
        <begin position="180"/>
        <end position="203"/>
    </location>
</feature>
<dbReference type="Proteomes" id="UP000314980">
    <property type="component" value="Unassembled WGS sequence"/>
</dbReference>
<dbReference type="GO" id="GO:0018279">
    <property type="term" value="P:protein N-linked glycosylation via asparagine"/>
    <property type="evidence" value="ECO:0007669"/>
    <property type="project" value="TreeGrafter"/>
</dbReference>
<comment type="cofactor">
    <cofactor evidence="1">
        <name>Mn(2+)</name>
        <dbReference type="ChEBI" id="CHEBI:29035"/>
    </cofactor>
</comment>
<evidence type="ECO:0000256" key="3">
    <source>
        <dbReference type="ARBA" id="ARBA00004127"/>
    </source>
</evidence>
<evidence type="ECO:0000256" key="16">
    <source>
        <dbReference type="SAM" id="MobiDB-lite"/>
    </source>
</evidence>
<dbReference type="GeneTree" id="ENSGT00940000155488"/>
<evidence type="ECO:0000256" key="15">
    <source>
        <dbReference type="ARBA" id="ARBA00048829"/>
    </source>
</evidence>
<comment type="catalytic activity">
    <reaction evidence="15">
        <text>a di-trans,poly-cis-dolichyl diphosphooligosaccharide + L-asparaginyl-[protein] = N(4)-(oligosaccharide-(1-&gt;4)-N-acetyl-beta-D-glucosaminyl-(1-&gt;4)-N-acetyl-beta-D-glucosaminyl)-L-asparaginyl-[protein] + a di-trans,poly-cis-dolichyl diphosphate + H(+)</text>
        <dbReference type="Rhea" id="RHEA:22980"/>
        <dbReference type="Rhea" id="RHEA-COMP:12804"/>
        <dbReference type="Rhea" id="RHEA-COMP:12805"/>
        <dbReference type="Rhea" id="RHEA-COMP:19506"/>
        <dbReference type="Rhea" id="RHEA-COMP:19509"/>
        <dbReference type="ChEBI" id="CHEBI:15378"/>
        <dbReference type="ChEBI" id="CHEBI:50347"/>
        <dbReference type="ChEBI" id="CHEBI:57497"/>
        <dbReference type="ChEBI" id="CHEBI:57570"/>
        <dbReference type="ChEBI" id="CHEBI:132529"/>
        <dbReference type="EC" id="2.4.99.18"/>
    </reaction>
</comment>
<keyword evidence="14" id="KW-0464">Manganese</keyword>
<dbReference type="PANTHER" id="PTHR13872:SF1">
    <property type="entry name" value="DOLICHYL-DIPHOSPHOOLIGOSACCHARIDE--PROTEIN GLYCOSYLTRANSFERASE SUBUNIT STT3B"/>
    <property type="match status" value="1"/>
</dbReference>
<evidence type="ECO:0000256" key="13">
    <source>
        <dbReference type="ARBA" id="ARBA00023136"/>
    </source>
</evidence>
<reference evidence="19" key="2">
    <citation type="submission" date="2025-08" db="UniProtKB">
        <authorList>
            <consortium name="Ensembl"/>
        </authorList>
    </citation>
    <scope>IDENTIFICATION</scope>
</reference>
<comment type="pathway">
    <text evidence="4">Protein modification; protein glycosylation.</text>
</comment>
<feature type="compositionally biased region" description="Polar residues" evidence="16">
    <location>
        <begin position="15"/>
        <end position="31"/>
    </location>
</feature>
<evidence type="ECO:0000256" key="6">
    <source>
        <dbReference type="ARBA" id="ARBA00012605"/>
    </source>
</evidence>
<keyword evidence="9 17" id="KW-0812">Transmembrane</keyword>
<accession>A0A4W6C7Z3</accession>
<feature type="domain" description="Oligosaccharyl transferase STT3 N-terminal" evidence="18">
    <location>
        <begin position="58"/>
        <end position="126"/>
    </location>
</feature>
<evidence type="ECO:0000256" key="11">
    <source>
        <dbReference type="ARBA" id="ARBA00022842"/>
    </source>
</evidence>
<dbReference type="Ensembl" id="ENSLCAT00010007421.1">
    <property type="protein sequence ID" value="ENSLCAP00010007238.1"/>
    <property type="gene ID" value="ENSLCAG00010003552.1"/>
</dbReference>
<protein>
    <recommendedName>
        <fullName evidence="6">dolichyl-diphosphooligosaccharide--protein glycotransferase</fullName>
        <ecNumber evidence="6">2.4.99.18</ecNumber>
    </recommendedName>
</protein>
<evidence type="ECO:0000256" key="14">
    <source>
        <dbReference type="ARBA" id="ARBA00023211"/>
    </source>
</evidence>
<dbReference type="GO" id="GO:0046872">
    <property type="term" value="F:metal ion binding"/>
    <property type="evidence" value="ECO:0007669"/>
    <property type="project" value="UniProtKB-KW"/>
</dbReference>
<dbReference type="Pfam" id="PF02516">
    <property type="entry name" value="STT3"/>
    <property type="match status" value="2"/>
</dbReference>
<keyword evidence="11" id="KW-0460">Magnesium</keyword>
<comment type="subcellular location">
    <subcellularLocation>
        <location evidence="3">Endomembrane system</location>
        <topology evidence="3">Multi-pass membrane protein</topology>
    </subcellularLocation>
</comment>
<comment type="similarity">
    <text evidence="5">Belongs to the STT3 family.</text>
</comment>
<proteinExistence type="inferred from homology"/>
<evidence type="ECO:0000256" key="17">
    <source>
        <dbReference type="SAM" id="Phobius"/>
    </source>
</evidence>
<evidence type="ECO:0000313" key="20">
    <source>
        <dbReference type="Proteomes" id="UP000314980"/>
    </source>
</evidence>
<dbReference type="GO" id="GO:0016020">
    <property type="term" value="C:membrane"/>
    <property type="evidence" value="ECO:0007669"/>
    <property type="project" value="InterPro"/>
</dbReference>
<evidence type="ECO:0000256" key="10">
    <source>
        <dbReference type="ARBA" id="ARBA00022723"/>
    </source>
</evidence>
<dbReference type="EC" id="2.4.99.18" evidence="6"/>
<feature type="compositionally biased region" description="Basic and acidic residues" evidence="16">
    <location>
        <begin position="1"/>
        <end position="12"/>
    </location>
</feature>
<evidence type="ECO:0000256" key="4">
    <source>
        <dbReference type="ARBA" id="ARBA00004922"/>
    </source>
</evidence>
<keyword evidence="12 17" id="KW-1133">Transmembrane helix</keyword>
<dbReference type="PANTHER" id="PTHR13872">
    <property type="entry name" value="DOLICHYL-DIPHOSPHOOLIGOSACCHARIDE--PROTEIN GLYCOSYLTRANSFERASE SUBUNIT"/>
    <property type="match status" value="1"/>
</dbReference>
<evidence type="ECO:0000313" key="19">
    <source>
        <dbReference type="Ensembl" id="ENSLCAP00010007238.1"/>
    </source>
</evidence>
<dbReference type="AlphaFoldDB" id="A0A4W6C7Z3"/>